<proteinExistence type="predicted"/>
<dbReference type="PROSITE" id="PS50280">
    <property type="entry name" value="SET"/>
    <property type="match status" value="1"/>
</dbReference>
<dbReference type="Pfam" id="PF00856">
    <property type="entry name" value="SET"/>
    <property type="match status" value="1"/>
</dbReference>
<dbReference type="InterPro" id="IPR001214">
    <property type="entry name" value="SET_dom"/>
</dbReference>
<dbReference type="PANTHER" id="PTHR47332">
    <property type="entry name" value="SET DOMAIN-CONTAINING PROTEIN 5"/>
    <property type="match status" value="1"/>
</dbReference>
<evidence type="ECO:0000313" key="3">
    <source>
        <dbReference type="EMBL" id="KAL2802204.1"/>
    </source>
</evidence>
<feature type="compositionally biased region" description="Basic and acidic residues" evidence="1">
    <location>
        <begin position="423"/>
        <end position="433"/>
    </location>
</feature>
<evidence type="ECO:0000313" key="4">
    <source>
        <dbReference type="Proteomes" id="UP001610334"/>
    </source>
</evidence>
<dbReference type="SMART" id="SM00317">
    <property type="entry name" value="SET"/>
    <property type="match status" value="1"/>
</dbReference>
<evidence type="ECO:0000259" key="2">
    <source>
        <dbReference type="PROSITE" id="PS50280"/>
    </source>
</evidence>
<protein>
    <recommendedName>
        <fullName evidence="2">SET domain-containing protein</fullName>
    </recommendedName>
</protein>
<feature type="region of interest" description="Disordered" evidence="1">
    <location>
        <begin position="412"/>
        <end position="433"/>
    </location>
</feature>
<dbReference type="SUPFAM" id="SSF82199">
    <property type="entry name" value="SET domain"/>
    <property type="match status" value="1"/>
</dbReference>
<feature type="domain" description="SET" evidence="2">
    <location>
        <begin position="180"/>
        <end position="317"/>
    </location>
</feature>
<dbReference type="PANTHER" id="PTHR47332:SF2">
    <property type="entry name" value="SET-6"/>
    <property type="match status" value="1"/>
</dbReference>
<dbReference type="Gene3D" id="2.170.270.10">
    <property type="entry name" value="SET domain"/>
    <property type="match status" value="1"/>
</dbReference>
<sequence length="433" mass="48974">MQWKAPVDEVPNALESTEYDDWLWKREKSPRSGPRVHFLNRAIFPAFSGLPDERVVDLVFYRDPGEPYQHWCFLAEIISDINERKLECAEIQRGYTVGILYAQQHAFMFDKPGIRHKDPARTCQTRGWNEKRHKASCKLLQDSYLRGSFPLPVIIGGSAASTTNIEEAAKASKDVIQQAGKPYIIRSIARKKKGACCGREDSQGTRLLSEAPLFRVPRGNSNIQPLEGTVLLKMKYQATFFDLTNIYDDAYSNSLGIARTNILPLSDATGGLFLDASRINQSCRHNARNTWNENMGKLTIHALRDINAGQEITISYLASTSESAERQRHLNEEFKFRCKCELCSLPFPRRELSDERLVKIQGIDRFIGEAFLDGNNPVAEINLFANFRNKGVQSATLIEGEENPTTIKIKRAADQLSAQPPEGLEKAEFEDLF</sequence>
<dbReference type="InterPro" id="IPR046341">
    <property type="entry name" value="SET_dom_sf"/>
</dbReference>
<name>A0ABR4GT05_9EURO</name>
<keyword evidence="4" id="KW-1185">Reference proteome</keyword>
<gene>
    <name evidence="3" type="ORF">BJX63DRAFT_426235</name>
</gene>
<accession>A0ABR4GT05</accession>
<dbReference type="EMBL" id="JBFXLT010000200">
    <property type="protein sequence ID" value="KAL2802204.1"/>
    <property type="molecule type" value="Genomic_DNA"/>
</dbReference>
<evidence type="ECO:0000256" key="1">
    <source>
        <dbReference type="SAM" id="MobiDB-lite"/>
    </source>
</evidence>
<dbReference type="InterPro" id="IPR053185">
    <property type="entry name" value="SET_domain_protein"/>
</dbReference>
<reference evidence="3 4" key="1">
    <citation type="submission" date="2024-07" db="EMBL/GenBank/DDBJ databases">
        <title>Section-level genome sequencing and comparative genomics of Aspergillus sections Usti and Cavernicolus.</title>
        <authorList>
            <consortium name="Lawrence Berkeley National Laboratory"/>
            <person name="Nybo J.L."/>
            <person name="Vesth T.C."/>
            <person name="Theobald S."/>
            <person name="Frisvad J.C."/>
            <person name="Larsen T.O."/>
            <person name="Kjaerboelling I."/>
            <person name="Rothschild-Mancinelli K."/>
            <person name="Lyhne E.K."/>
            <person name="Kogle M.E."/>
            <person name="Barry K."/>
            <person name="Clum A."/>
            <person name="Na H."/>
            <person name="Ledsgaard L."/>
            <person name="Lin J."/>
            <person name="Lipzen A."/>
            <person name="Kuo A."/>
            <person name="Riley R."/>
            <person name="Mondo S."/>
            <person name="Labutti K."/>
            <person name="Haridas S."/>
            <person name="Pangalinan J."/>
            <person name="Salamov A.A."/>
            <person name="Simmons B.A."/>
            <person name="Magnuson J.K."/>
            <person name="Chen J."/>
            <person name="Drula E."/>
            <person name="Henrissat B."/>
            <person name="Wiebenga A."/>
            <person name="Lubbers R.J."/>
            <person name="Gomes A.C."/>
            <person name="Makela M.R."/>
            <person name="Stajich J."/>
            <person name="Grigoriev I.V."/>
            <person name="Mortensen U.H."/>
            <person name="De Vries R.P."/>
            <person name="Baker S.E."/>
            <person name="Andersen M.R."/>
        </authorList>
    </citation>
    <scope>NUCLEOTIDE SEQUENCE [LARGE SCALE GENOMIC DNA]</scope>
    <source>
        <strain evidence="3 4">CBS 588.65</strain>
    </source>
</reference>
<comment type="caution">
    <text evidence="3">The sequence shown here is derived from an EMBL/GenBank/DDBJ whole genome shotgun (WGS) entry which is preliminary data.</text>
</comment>
<organism evidence="3 4">
    <name type="scientific">Aspergillus granulosus</name>
    <dbReference type="NCBI Taxonomy" id="176169"/>
    <lineage>
        <taxon>Eukaryota</taxon>
        <taxon>Fungi</taxon>
        <taxon>Dikarya</taxon>
        <taxon>Ascomycota</taxon>
        <taxon>Pezizomycotina</taxon>
        <taxon>Eurotiomycetes</taxon>
        <taxon>Eurotiomycetidae</taxon>
        <taxon>Eurotiales</taxon>
        <taxon>Aspergillaceae</taxon>
        <taxon>Aspergillus</taxon>
        <taxon>Aspergillus subgen. Nidulantes</taxon>
    </lineage>
</organism>
<dbReference type="Proteomes" id="UP001610334">
    <property type="component" value="Unassembled WGS sequence"/>
</dbReference>
<dbReference type="CDD" id="cd20071">
    <property type="entry name" value="SET_SMYD"/>
    <property type="match status" value="1"/>
</dbReference>